<dbReference type="RefSeq" id="WP_146359339.1">
    <property type="nucleotide sequence ID" value="NZ_VOBR01000038.1"/>
</dbReference>
<sequence length="288" mass="29842">MSWKGRFGLVAGLLAVALATTTAFPQETVCEARAKPRPAPVVAVPAPQLPESSAPAIPAPDLAGALASAVDAAGGKLDLGLAVLDLRTGTLVDSYGDQPFYSASLSKLILAVDMLQGPQSDDDLSLLTRALSASDDTAMDALWTSHDGMDAVSRVASLAGLTGTHAPDDPSQWGEVVVTANDVTRLYQYVLASTGLRDFIVPALSAAPEIAADGFDQEFGLLGTGAVTKQGWMYYLPSDVYLHSAGVVDDRYAVALLSVDQSGSWQAARSRVNAVTSALLAALRSPGQ</sequence>
<evidence type="ECO:0000313" key="2">
    <source>
        <dbReference type="EMBL" id="TWP45795.1"/>
    </source>
</evidence>
<dbReference type="Gene3D" id="3.40.710.10">
    <property type="entry name" value="DD-peptidase/beta-lactamase superfamily"/>
    <property type="match status" value="1"/>
</dbReference>
<protein>
    <recommendedName>
        <fullName evidence="4">Beta-lactamase class A</fullName>
    </recommendedName>
</protein>
<evidence type="ECO:0008006" key="4">
    <source>
        <dbReference type="Google" id="ProtNLM"/>
    </source>
</evidence>
<keyword evidence="1" id="KW-0732">Signal</keyword>
<accession>A0A563EHT0</accession>
<organism evidence="2 3">
    <name type="scientific">Lentzea tibetensis</name>
    <dbReference type="NCBI Taxonomy" id="2591470"/>
    <lineage>
        <taxon>Bacteria</taxon>
        <taxon>Bacillati</taxon>
        <taxon>Actinomycetota</taxon>
        <taxon>Actinomycetes</taxon>
        <taxon>Pseudonocardiales</taxon>
        <taxon>Pseudonocardiaceae</taxon>
        <taxon>Lentzea</taxon>
    </lineage>
</organism>
<proteinExistence type="predicted"/>
<dbReference type="OrthoDB" id="4981298at2"/>
<dbReference type="Proteomes" id="UP000316639">
    <property type="component" value="Unassembled WGS sequence"/>
</dbReference>
<comment type="caution">
    <text evidence="2">The sequence shown here is derived from an EMBL/GenBank/DDBJ whole genome shotgun (WGS) entry which is preliminary data.</text>
</comment>
<reference evidence="2 3" key="1">
    <citation type="submission" date="2019-07" db="EMBL/GenBank/DDBJ databases">
        <title>Lentzea xizangensis sp. nov., isolated from Qinghai-Tibetan Plateau Soils.</title>
        <authorList>
            <person name="Huang J."/>
        </authorList>
    </citation>
    <scope>NUCLEOTIDE SEQUENCE [LARGE SCALE GENOMIC DNA]</scope>
    <source>
        <strain evidence="2 3">FXJ1.1311</strain>
    </source>
</reference>
<feature type="signal peptide" evidence="1">
    <location>
        <begin position="1"/>
        <end position="25"/>
    </location>
</feature>
<keyword evidence="3" id="KW-1185">Reference proteome</keyword>
<evidence type="ECO:0000313" key="3">
    <source>
        <dbReference type="Proteomes" id="UP000316639"/>
    </source>
</evidence>
<dbReference type="SUPFAM" id="SSF56601">
    <property type="entry name" value="beta-lactamase/transpeptidase-like"/>
    <property type="match status" value="1"/>
</dbReference>
<gene>
    <name evidence="2" type="ORF">FKR81_38130</name>
</gene>
<feature type="chain" id="PRO_5021721707" description="Beta-lactamase class A" evidence="1">
    <location>
        <begin position="26"/>
        <end position="288"/>
    </location>
</feature>
<name>A0A563EHT0_9PSEU</name>
<evidence type="ECO:0000256" key="1">
    <source>
        <dbReference type="SAM" id="SignalP"/>
    </source>
</evidence>
<dbReference type="EMBL" id="VOBR01000038">
    <property type="protein sequence ID" value="TWP45795.1"/>
    <property type="molecule type" value="Genomic_DNA"/>
</dbReference>
<dbReference type="AlphaFoldDB" id="A0A563EHT0"/>
<dbReference type="InterPro" id="IPR012338">
    <property type="entry name" value="Beta-lactam/transpept-like"/>
</dbReference>